<feature type="coiled-coil region" evidence="1">
    <location>
        <begin position="41"/>
        <end position="82"/>
    </location>
</feature>
<sequence>MYEQSTQILAETIHLGNHMGVIDIDLILEANARFRDNEEWIRSYKEEVKKLFRLIKKALDSLAKEEEVLKAYEQRIIELTEDKIAMAIL</sequence>
<dbReference type="Proteomes" id="UP001605036">
    <property type="component" value="Unassembled WGS sequence"/>
</dbReference>
<proteinExistence type="predicted"/>
<dbReference type="AlphaFoldDB" id="A0ABD1ZHB1"/>
<organism evidence="2 3">
    <name type="scientific">Riccia fluitans</name>
    <dbReference type="NCBI Taxonomy" id="41844"/>
    <lineage>
        <taxon>Eukaryota</taxon>
        <taxon>Viridiplantae</taxon>
        <taxon>Streptophyta</taxon>
        <taxon>Embryophyta</taxon>
        <taxon>Marchantiophyta</taxon>
        <taxon>Marchantiopsida</taxon>
        <taxon>Marchantiidae</taxon>
        <taxon>Marchantiales</taxon>
        <taxon>Ricciaceae</taxon>
        <taxon>Riccia</taxon>
    </lineage>
</organism>
<name>A0ABD1ZHB1_9MARC</name>
<evidence type="ECO:0000313" key="2">
    <source>
        <dbReference type="EMBL" id="KAL2650452.1"/>
    </source>
</evidence>
<protein>
    <submittedName>
        <fullName evidence="2">Uncharacterized protein</fullName>
    </submittedName>
</protein>
<accession>A0ABD1ZHB1</accession>
<comment type="caution">
    <text evidence="2">The sequence shown here is derived from an EMBL/GenBank/DDBJ whole genome shotgun (WGS) entry which is preliminary data.</text>
</comment>
<keyword evidence="1" id="KW-0175">Coiled coil</keyword>
<evidence type="ECO:0000256" key="1">
    <source>
        <dbReference type="SAM" id="Coils"/>
    </source>
</evidence>
<reference evidence="2 3" key="1">
    <citation type="submission" date="2024-09" db="EMBL/GenBank/DDBJ databases">
        <title>Chromosome-scale assembly of Riccia fluitans.</title>
        <authorList>
            <person name="Paukszto L."/>
            <person name="Sawicki J."/>
            <person name="Karawczyk K."/>
            <person name="Piernik-Szablinska J."/>
            <person name="Szczecinska M."/>
            <person name="Mazdziarz M."/>
        </authorList>
    </citation>
    <scope>NUCLEOTIDE SEQUENCE [LARGE SCALE GENOMIC DNA]</scope>
    <source>
        <strain evidence="2">Rf_01</strain>
        <tissue evidence="2">Aerial parts of the thallus</tissue>
    </source>
</reference>
<keyword evidence="3" id="KW-1185">Reference proteome</keyword>
<evidence type="ECO:0000313" key="3">
    <source>
        <dbReference type="Proteomes" id="UP001605036"/>
    </source>
</evidence>
<dbReference type="EMBL" id="JBHFFA010000001">
    <property type="protein sequence ID" value="KAL2650452.1"/>
    <property type="molecule type" value="Genomic_DNA"/>
</dbReference>
<gene>
    <name evidence="2" type="ORF">R1flu_018580</name>
</gene>